<name>A0ABS2TMJ1_9ACTN</name>
<proteinExistence type="predicted"/>
<evidence type="ECO:0000313" key="1">
    <source>
        <dbReference type="EMBL" id="MBM9504564.1"/>
    </source>
</evidence>
<keyword evidence="2" id="KW-1185">Reference proteome</keyword>
<accession>A0ABS2TMJ1</accession>
<sequence length="63" mass="7379">MPRYEPPHDLPARLLSDHEMIEARCQRDFSQVFRLVKVRAGVYPLIARRCDLALRCLPDAFPK</sequence>
<dbReference type="EMBL" id="JADKYB010000004">
    <property type="protein sequence ID" value="MBM9504564.1"/>
    <property type="molecule type" value="Genomic_DNA"/>
</dbReference>
<reference evidence="1 2" key="1">
    <citation type="submission" date="2021-01" db="EMBL/GenBank/DDBJ databases">
        <title>Streptomyces acididurans sp. nov., isolated from a peat swamp forest soil.</title>
        <authorList>
            <person name="Chantavorakit T."/>
            <person name="Duangmal K."/>
        </authorList>
    </citation>
    <scope>NUCLEOTIDE SEQUENCE [LARGE SCALE GENOMIC DNA]</scope>
    <source>
        <strain evidence="1 2">KK5PA1</strain>
    </source>
</reference>
<protein>
    <submittedName>
        <fullName evidence="1">Uncharacterized protein</fullName>
    </submittedName>
</protein>
<evidence type="ECO:0000313" key="2">
    <source>
        <dbReference type="Proteomes" id="UP000749040"/>
    </source>
</evidence>
<comment type="caution">
    <text evidence="1">The sequence shown here is derived from an EMBL/GenBank/DDBJ whole genome shotgun (WGS) entry which is preliminary data.</text>
</comment>
<dbReference type="RefSeq" id="WP_205356448.1">
    <property type="nucleotide sequence ID" value="NZ_JADKYB010000004.1"/>
</dbReference>
<dbReference type="Proteomes" id="UP000749040">
    <property type="component" value="Unassembled WGS sequence"/>
</dbReference>
<gene>
    <name evidence="1" type="ORF">ITX44_08445</name>
</gene>
<organism evidence="1 2">
    <name type="scientific">Actinacidiphila acididurans</name>
    <dbReference type="NCBI Taxonomy" id="2784346"/>
    <lineage>
        <taxon>Bacteria</taxon>
        <taxon>Bacillati</taxon>
        <taxon>Actinomycetota</taxon>
        <taxon>Actinomycetes</taxon>
        <taxon>Kitasatosporales</taxon>
        <taxon>Streptomycetaceae</taxon>
        <taxon>Actinacidiphila</taxon>
    </lineage>
</organism>